<keyword evidence="2" id="KW-1185">Reference proteome</keyword>
<proteinExistence type="predicted"/>
<dbReference type="EMBL" id="JASBWT010000013">
    <property type="protein sequence ID" value="KAJ9099285.1"/>
    <property type="molecule type" value="Genomic_DNA"/>
</dbReference>
<dbReference type="Proteomes" id="UP001227268">
    <property type="component" value="Unassembled WGS sequence"/>
</dbReference>
<protein>
    <submittedName>
        <fullName evidence="1">Uncharacterized protein</fullName>
    </submittedName>
</protein>
<organism evidence="1 2">
    <name type="scientific">Naganishia friedmannii</name>
    <dbReference type="NCBI Taxonomy" id="89922"/>
    <lineage>
        <taxon>Eukaryota</taxon>
        <taxon>Fungi</taxon>
        <taxon>Dikarya</taxon>
        <taxon>Basidiomycota</taxon>
        <taxon>Agaricomycotina</taxon>
        <taxon>Tremellomycetes</taxon>
        <taxon>Filobasidiales</taxon>
        <taxon>Filobasidiaceae</taxon>
        <taxon>Naganishia</taxon>
    </lineage>
</organism>
<sequence>MASERPTHIKLPPQPAPGDVFSRQHNSALDTAPTPSDAASDAESPAASPYRQSSNLSDVSGSKGKRSTLGRASERRVDRQSFSSAFGSTSGNYRARRMSKASTLAREALMTAGNDEGKPAIPSLLPNIRPAYSTPLPVLPMVVLCIAMMSEFVAANVSTPFLLQMVEDFFRDGSDSPPSDMEAKVGLWTGNLVSVFFVTQFLTSVLWSQVADKYGRRAVLFSSLLGGAIFLMLFGMSKSLAIAILIRLAQGIFGGAVGVYRGSIRDITDPTNETRAYAILGFSWGFGGVAGPVIGGGFESPARNYPNSFFAKIKLFDQFPYLLPCTIAAAFLAAGALLSTGLSWDGGPKRKPIGLPVNKDEGLQPNTEPSEETNPTNDNHLAGSTLHSERSRSRSASRPRGFSMNDPEAQEVARHENRMSMGGAHGYGAIRRKRESMAARASRRESMATVRINDNGEVEDINEAEEPVSLARRLLLANEENTFNINDLWVSAAIAADTSVFDDDENDDDEGDMTEDMDADQSAPPSRLNTPSRPSRSGDSPYRNEDSSLLGVSDTLGEPSSKTRLAGRVSFGAVTASRNQTLSRVSGAFSSRRFSAASGAMPAIFANTGLQTPPAIAAAYDVDPLSQPTSPAIYRDRSPLAGLSAIDENTVKDHLPPAVEVATTEDAGKGWQALPKLIILQVRNCLREIGSA</sequence>
<reference evidence="1" key="1">
    <citation type="submission" date="2023-04" db="EMBL/GenBank/DDBJ databases">
        <title>Draft Genome sequencing of Naganishia species isolated from polar environments using Oxford Nanopore Technology.</title>
        <authorList>
            <person name="Leo P."/>
            <person name="Venkateswaran K."/>
        </authorList>
    </citation>
    <scope>NUCLEOTIDE SEQUENCE</scope>
    <source>
        <strain evidence="1">MNA-CCFEE 5423</strain>
    </source>
</reference>
<accession>A0ACC2VK80</accession>
<gene>
    <name evidence="1" type="ORF">QFC21_004166</name>
</gene>
<evidence type="ECO:0000313" key="1">
    <source>
        <dbReference type="EMBL" id="KAJ9099285.1"/>
    </source>
</evidence>
<evidence type="ECO:0000313" key="2">
    <source>
        <dbReference type="Proteomes" id="UP001227268"/>
    </source>
</evidence>
<name>A0ACC2VK80_9TREE</name>
<comment type="caution">
    <text evidence="1">The sequence shown here is derived from an EMBL/GenBank/DDBJ whole genome shotgun (WGS) entry which is preliminary data.</text>
</comment>